<dbReference type="EMBL" id="JAINDJ010000008">
    <property type="protein sequence ID" value="KAG9438916.1"/>
    <property type="molecule type" value="Genomic_DNA"/>
</dbReference>
<protein>
    <submittedName>
        <fullName evidence="1">Uncharacterized protein</fullName>
    </submittedName>
</protein>
<evidence type="ECO:0000313" key="1">
    <source>
        <dbReference type="EMBL" id="KAG9438916.1"/>
    </source>
</evidence>
<dbReference type="AlphaFoldDB" id="A0AAV7DTE2"/>
<evidence type="ECO:0000313" key="2">
    <source>
        <dbReference type="Proteomes" id="UP000825729"/>
    </source>
</evidence>
<reference evidence="1 2" key="1">
    <citation type="submission" date="2021-07" db="EMBL/GenBank/DDBJ databases">
        <title>The Aristolochia fimbriata genome: insights into angiosperm evolution, floral development and chemical biosynthesis.</title>
        <authorList>
            <person name="Jiao Y."/>
        </authorList>
    </citation>
    <scope>NUCLEOTIDE SEQUENCE [LARGE SCALE GENOMIC DNA]</scope>
    <source>
        <strain evidence="1">IBCAS-2021</strain>
        <tissue evidence="1">Leaf</tissue>
    </source>
</reference>
<name>A0AAV7DTE2_ARIFI</name>
<comment type="caution">
    <text evidence="1">The sequence shown here is derived from an EMBL/GenBank/DDBJ whole genome shotgun (WGS) entry which is preliminary data.</text>
</comment>
<gene>
    <name evidence="1" type="ORF">H6P81_019081</name>
</gene>
<sequence>MLESDSSCNTETPTLMSTTPRCIGTDITYGQHPLILHEILTRVVVVCGEIQKIKALIVAEIVVVDVILSGVFTFLPADPCSPVLFRLGRVLRGFLVDSDVQASFDTSFGQPSLSVTVGLLVTGPVIGTR</sequence>
<accession>A0AAV7DTE2</accession>
<dbReference type="Proteomes" id="UP000825729">
    <property type="component" value="Unassembled WGS sequence"/>
</dbReference>
<keyword evidence="2" id="KW-1185">Reference proteome</keyword>
<organism evidence="1 2">
    <name type="scientific">Aristolochia fimbriata</name>
    <name type="common">White veined hardy Dutchman's pipe vine</name>
    <dbReference type="NCBI Taxonomy" id="158543"/>
    <lineage>
        <taxon>Eukaryota</taxon>
        <taxon>Viridiplantae</taxon>
        <taxon>Streptophyta</taxon>
        <taxon>Embryophyta</taxon>
        <taxon>Tracheophyta</taxon>
        <taxon>Spermatophyta</taxon>
        <taxon>Magnoliopsida</taxon>
        <taxon>Magnoliidae</taxon>
        <taxon>Piperales</taxon>
        <taxon>Aristolochiaceae</taxon>
        <taxon>Aristolochia</taxon>
    </lineage>
</organism>
<proteinExistence type="predicted"/>